<protein>
    <recommendedName>
        <fullName evidence="2">DUF5666 domain-containing protein</fullName>
    </recommendedName>
</protein>
<proteinExistence type="predicted"/>
<keyword evidence="1" id="KW-0732">Signal</keyword>
<feature type="domain" description="DUF5666" evidence="2">
    <location>
        <begin position="48"/>
        <end position="102"/>
    </location>
</feature>
<feature type="domain" description="DUF5666" evidence="2">
    <location>
        <begin position="277"/>
        <end position="329"/>
    </location>
</feature>
<accession>A0A2G1UNJ9</accession>
<reference evidence="3 4" key="1">
    <citation type="submission" date="2017-09" db="EMBL/GenBank/DDBJ databases">
        <title>The draft genome sequences of Marinobacter sp. PWS21.</title>
        <authorList>
            <person name="Cao J."/>
        </authorList>
    </citation>
    <scope>NUCLEOTIDE SEQUENCE [LARGE SCALE GENOMIC DNA]</scope>
    <source>
        <strain evidence="3 4">PWS21</strain>
    </source>
</reference>
<dbReference type="InterPro" id="IPR043724">
    <property type="entry name" value="DUF5666"/>
</dbReference>
<evidence type="ECO:0000259" key="2">
    <source>
        <dbReference type="Pfam" id="PF18914"/>
    </source>
</evidence>
<feature type="domain" description="DUF5666" evidence="2">
    <location>
        <begin position="194"/>
        <end position="252"/>
    </location>
</feature>
<dbReference type="Pfam" id="PF18914">
    <property type="entry name" value="DUF5666"/>
    <property type="match status" value="5"/>
</dbReference>
<feature type="domain" description="DUF5666" evidence="2">
    <location>
        <begin position="119"/>
        <end position="175"/>
    </location>
</feature>
<organism evidence="3 4">
    <name type="scientific">Marinobacter profundi</name>
    <dbReference type="NCBI Taxonomy" id="2666256"/>
    <lineage>
        <taxon>Bacteria</taxon>
        <taxon>Pseudomonadati</taxon>
        <taxon>Pseudomonadota</taxon>
        <taxon>Gammaproteobacteria</taxon>
        <taxon>Pseudomonadales</taxon>
        <taxon>Marinobacteraceae</taxon>
        <taxon>Marinobacter</taxon>
    </lineage>
</organism>
<dbReference type="AlphaFoldDB" id="A0A2G1UNJ9"/>
<feature type="chain" id="PRO_5013646060" description="DUF5666 domain-containing protein" evidence="1">
    <location>
        <begin position="24"/>
        <end position="478"/>
    </location>
</feature>
<sequence>MKQNPLAVAVKLAATGTLIGALAACGGGGSGTDTTVSASSAGTSVGPVSGFGSVYVNGTRFSTNGSVSSDDGLEREDQLEKGMVVKVRGSWDDRGQGAARTIDYDDTLRGPLESASWDDLERVGELLVAGQRVLLDGQTVFKGATPVELAAAGSATYRVRVSGWRLDDGSFRASFVGVKSLNDSFDDQNDVEVEGVVSNLDSLAQTFTLNGLPVDYQSAQFDDDLSPEELANGVVVEVEGYLQGGVLVAEEIDDEDDLFDDDDDVEMSGAIVGDYDVNARQFVLNGVTVQVTSGTEFDDGVRESDLVDGLLIKVEGEFRGGVLVAEDIESRDSNAGLEATVSELNADTRTLVVGGVRVLVTANTLIEDDDADEGDRLGFNDLRNGDYLEIDGIQRADDGSYLEALKIERDDDDDDNFEMEGRVEAVTATTITVMGRELLPGGLSLSGITVGSQVEIEYRMTTGGEYVIDDIELESDDD</sequence>
<dbReference type="PROSITE" id="PS51257">
    <property type="entry name" value="PROKAR_LIPOPROTEIN"/>
    <property type="match status" value="1"/>
</dbReference>
<evidence type="ECO:0000313" key="3">
    <source>
        <dbReference type="EMBL" id="PHQ15979.1"/>
    </source>
</evidence>
<keyword evidence="4" id="KW-1185">Reference proteome</keyword>
<evidence type="ECO:0000313" key="4">
    <source>
        <dbReference type="Proteomes" id="UP000231409"/>
    </source>
</evidence>
<dbReference type="RefSeq" id="WP_099614083.1">
    <property type="nucleotide sequence ID" value="NZ_KZ319369.1"/>
</dbReference>
<feature type="domain" description="DUF5666" evidence="2">
    <location>
        <begin position="340"/>
        <end position="408"/>
    </location>
</feature>
<evidence type="ECO:0000256" key="1">
    <source>
        <dbReference type="SAM" id="SignalP"/>
    </source>
</evidence>
<dbReference type="Proteomes" id="UP000231409">
    <property type="component" value="Unassembled WGS sequence"/>
</dbReference>
<name>A0A2G1UNJ9_9GAMM</name>
<comment type="caution">
    <text evidence="3">The sequence shown here is derived from an EMBL/GenBank/DDBJ whole genome shotgun (WGS) entry which is preliminary data.</text>
</comment>
<feature type="signal peptide" evidence="1">
    <location>
        <begin position="1"/>
        <end position="23"/>
    </location>
</feature>
<dbReference type="EMBL" id="NTFH01000005">
    <property type="protein sequence ID" value="PHQ15979.1"/>
    <property type="molecule type" value="Genomic_DNA"/>
</dbReference>
<gene>
    <name evidence="3" type="ORF">CLH61_07525</name>
</gene>